<feature type="region of interest" description="Disordered" evidence="10">
    <location>
        <begin position="334"/>
        <end position="357"/>
    </location>
</feature>
<dbReference type="InterPro" id="IPR036388">
    <property type="entry name" value="WH-like_DNA-bd_sf"/>
</dbReference>
<comment type="similarity">
    <text evidence="9">Belongs to the HSF family.</text>
</comment>
<reference evidence="12" key="1">
    <citation type="submission" date="2021-01" db="EMBL/GenBank/DDBJ databases">
        <authorList>
            <person name="Corre E."/>
            <person name="Pelletier E."/>
            <person name="Niang G."/>
            <person name="Scheremetjew M."/>
            <person name="Finn R."/>
            <person name="Kale V."/>
            <person name="Holt S."/>
            <person name="Cochrane G."/>
            <person name="Meng A."/>
            <person name="Brown T."/>
            <person name="Cohen L."/>
        </authorList>
    </citation>
    <scope>NUCLEOTIDE SEQUENCE</scope>
    <source>
        <strain evidence="12">RCC1871</strain>
    </source>
</reference>
<keyword evidence="8" id="KW-0539">Nucleus</keyword>
<keyword evidence="5" id="KW-0346">Stress response</keyword>
<feature type="compositionally biased region" description="Basic residues" evidence="10">
    <location>
        <begin position="227"/>
        <end position="236"/>
    </location>
</feature>
<gene>
    <name evidence="12" type="ORF">CROS1456_LOCUS5262</name>
    <name evidence="13" type="ORF">HKI87_08g54460</name>
</gene>
<accession>A0A7S3CE36</accession>
<evidence type="ECO:0000256" key="7">
    <source>
        <dbReference type="ARBA" id="ARBA00023163"/>
    </source>
</evidence>
<comment type="subcellular location">
    <subcellularLocation>
        <location evidence="1">Nucleus</location>
    </subcellularLocation>
</comment>
<evidence type="ECO:0000313" key="13">
    <source>
        <dbReference type="EMBL" id="WZN63893.1"/>
    </source>
</evidence>
<protein>
    <submittedName>
        <fullName evidence="13">Heat stress transcription factor</fullName>
    </submittedName>
</protein>
<evidence type="ECO:0000256" key="1">
    <source>
        <dbReference type="ARBA" id="ARBA00004123"/>
    </source>
</evidence>
<dbReference type="InterPro" id="IPR000232">
    <property type="entry name" value="HSF_DNA-bd"/>
</dbReference>
<dbReference type="GO" id="GO:0003700">
    <property type="term" value="F:DNA-binding transcription factor activity"/>
    <property type="evidence" value="ECO:0007669"/>
    <property type="project" value="InterPro"/>
</dbReference>
<feature type="region of interest" description="Disordered" evidence="10">
    <location>
        <begin position="227"/>
        <end position="258"/>
    </location>
</feature>
<evidence type="ECO:0000313" key="14">
    <source>
        <dbReference type="Proteomes" id="UP001472866"/>
    </source>
</evidence>
<dbReference type="SMART" id="SM00415">
    <property type="entry name" value="HSF"/>
    <property type="match status" value="1"/>
</dbReference>
<keyword evidence="6" id="KW-0238">DNA-binding</keyword>
<sequence>MGTTTATGHGSDAVPPFLTKTYDLVSDVKSKDVVSWNETGRTFIVWKPAEFARDLLPRHFKHNNFSSFVRQLNTYGFRKVDPDKWEFSNDNFRQDARHLLRDIHRRKPAKSAKEEGGPGGRKSSQALIEVGQFGVTETLEQLKRDREVLMTELVRVRQRQQYMESQFLDMQGRLERAESRQNTAEKSQAQIFQIVQQALSNPAVLQQFLSSKNYGVPYIESSDAISKRKKVKGKRPHSSEQEMDYDGLYPSQTQPSTSYQYMPEPTLPALPPSPMGPSFNDYFTGALRGDAGDEAVRGGDGGLGVVNGSASGIDALKGMRPGDMLPMGELSLRRPGESDSGVDGMVLQEDSDGGVQNIDSFLDFTQGE</sequence>
<name>A0A7S3CE36_9CHLO</name>
<keyword evidence="7" id="KW-0804">Transcription</keyword>
<dbReference type="InterPro" id="IPR036390">
    <property type="entry name" value="WH_DNA-bd_sf"/>
</dbReference>
<dbReference type="EMBL" id="HBHZ01006816">
    <property type="protein sequence ID" value="CAE0192172.1"/>
    <property type="molecule type" value="Transcribed_RNA"/>
</dbReference>
<feature type="domain" description="HSF-type DNA-binding" evidence="11">
    <location>
        <begin position="56"/>
        <end position="80"/>
    </location>
</feature>
<dbReference type="Pfam" id="PF00447">
    <property type="entry name" value="HSF_DNA-bind"/>
    <property type="match status" value="1"/>
</dbReference>
<dbReference type="PANTHER" id="PTHR10015:SF427">
    <property type="entry name" value="HEAT SHOCK FACTOR PROTEIN"/>
    <property type="match status" value="1"/>
</dbReference>
<keyword evidence="4" id="KW-0805">Transcription regulation</keyword>
<dbReference type="PRINTS" id="PR00056">
    <property type="entry name" value="HSFDOMAIN"/>
</dbReference>
<evidence type="ECO:0000256" key="5">
    <source>
        <dbReference type="ARBA" id="ARBA00023016"/>
    </source>
</evidence>
<evidence type="ECO:0000259" key="11">
    <source>
        <dbReference type="PROSITE" id="PS00434"/>
    </source>
</evidence>
<evidence type="ECO:0000256" key="3">
    <source>
        <dbReference type="ARBA" id="ARBA00022553"/>
    </source>
</evidence>
<reference evidence="13 14" key="2">
    <citation type="submission" date="2024-03" db="EMBL/GenBank/DDBJ databases">
        <title>Complete genome sequence of the green alga Chloropicon roscoffensis RCC1871.</title>
        <authorList>
            <person name="Lemieux C."/>
            <person name="Pombert J.-F."/>
            <person name="Otis C."/>
            <person name="Turmel M."/>
        </authorList>
    </citation>
    <scope>NUCLEOTIDE SEQUENCE [LARGE SCALE GENOMIC DNA]</scope>
    <source>
        <strain evidence="13 14">RCC1871</strain>
    </source>
</reference>
<evidence type="ECO:0000256" key="2">
    <source>
        <dbReference type="ARBA" id="ARBA00011233"/>
    </source>
</evidence>
<feature type="region of interest" description="Disordered" evidence="10">
    <location>
        <begin position="104"/>
        <end position="123"/>
    </location>
</feature>
<evidence type="ECO:0000313" key="12">
    <source>
        <dbReference type="EMBL" id="CAE0192172.1"/>
    </source>
</evidence>
<dbReference type="AlphaFoldDB" id="A0A7S3CE36"/>
<dbReference type="GO" id="GO:0043565">
    <property type="term" value="F:sequence-specific DNA binding"/>
    <property type="evidence" value="ECO:0007669"/>
    <property type="project" value="InterPro"/>
</dbReference>
<keyword evidence="14" id="KW-1185">Reference proteome</keyword>
<dbReference type="SUPFAM" id="SSF46785">
    <property type="entry name" value="Winged helix' DNA-binding domain"/>
    <property type="match status" value="1"/>
</dbReference>
<evidence type="ECO:0000256" key="8">
    <source>
        <dbReference type="ARBA" id="ARBA00023242"/>
    </source>
</evidence>
<dbReference type="PANTHER" id="PTHR10015">
    <property type="entry name" value="HEAT SHOCK TRANSCRIPTION FACTOR"/>
    <property type="match status" value="1"/>
</dbReference>
<keyword evidence="3" id="KW-0597">Phosphoprotein</keyword>
<evidence type="ECO:0000256" key="9">
    <source>
        <dbReference type="RuleBase" id="RU004020"/>
    </source>
</evidence>
<dbReference type="GO" id="GO:0005634">
    <property type="term" value="C:nucleus"/>
    <property type="evidence" value="ECO:0007669"/>
    <property type="project" value="UniProtKB-SubCell"/>
</dbReference>
<dbReference type="PROSITE" id="PS00434">
    <property type="entry name" value="HSF_DOMAIN"/>
    <property type="match status" value="1"/>
</dbReference>
<comment type="subunit">
    <text evidence="2">Homotrimer.</text>
</comment>
<evidence type="ECO:0000256" key="4">
    <source>
        <dbReference type="ARBA" id="ARBA00023015"/>
    </source>
</evidence>
<dbReference type="Proteomes" id="UP001472866">
    <property type="component" value="Chromosome 08"/>
</dbReference>
<organism evidence="12">
    <name type="scientific">Chloropicon roscoffensis</name>
    <dbReference type="NCBI Taxonomy" id="1461544"/>
    <lineage>
        <taxon>Eukaryota</taxon>
        <taxon>Viridiplantae</taxon>
        <taxon>Chlorophyta</taxon>
        <taxon>Chloropicophyceae</taxon>
        <taxon>Chloropicales</taxon>
        <taxon>Chloropicaceae</taxon>
        <taxon>Chloropicon</taxon>
    </lineage>
</organism>
<dbReference type="EMBL" id="CP151508">
    <property type="protein sequence ID" value="WZN63893.1"/>
    <property type="molecule type" value="Genomic_DNA"/>
</dbReference>
<proteinExistence type="inferred from homology"/>
<dbReference type="Gene3D" id="1.10.10.10">
    <property type="entry name" value="Winged helix-like DNA-binding domain superfamily/Winged helix DNA-binding domain"/>
    <property type="match status" value="1"/>
</dbReference>
<evidence type="ECO:0000256" key="6">
    <source>
        <dbReference type="ARBA" id="ARBA00023125"/>
    </source>
</evidence>
<dbReference type="FunFam" id="1.10.10.10:FF:000037">
    <property type="entry name" value="Heat stress transcription factor B-4"/>
    <property type="match status" value="1"/>
</dbReference>
<evidence type="ECO:0000256" key="10">
    <source>
        <dbReference type="SAM" id="MobiDB-lite"/>
    </source>
</evidence>